<dbReference type="InterPro" id="IPR011990">
    <property type="entry name" value="TPR-like_helical_dom_sf"/>
</dbReference>
<dbReference type="SMART" id="SM00267">
    <property type="entry name" value="GGDEF"/>
    <property type="match status" value="1"/>
</dbReference>
<reference evidence="3" key="1">
    <citation type="journal article" date="2014" name="Int. J. Syst. Evol. Microbiol.">
        <title>Complete genome sequence of Corynebacterium casei LMG S-19264T (=DSM 44701T), isolated from a smear-ripened cheese.</title>
        <authorList>
            <consortium name="US DOE Joint Genome Institute (JGI-PGF)"/>
            <person name="Walter F."/>
            <person name="Albersmeier A."/>
            <person name="Kalinowski J."/>
            <person name="Ruckert C."/>
        </authorList>
    </citation>
    <scope>NUCLEOTIDE SEQUENCE</scope>
    <source>
        <strain evidence="3">JCM 3091</strain>
    </source>
</reference>
<dbReference type="PANTHER" id="PTHR45138:SF9">
    <property type="entry name" value="DIGUANYLATE CYCLASE DGCM-RELATED"/>
    <property type="match status" value="1"/>
</dbReference>
<dbReference type="GO" id="GO:0052621">
    <property type="term" value="F:diguanylate cyclase activity"/>
    <property type="evidence" value="ECO:0007669"/>
    <property type="project" value="TreeGrafter"/>
</dbReference>
<evidence type="ECO:0000313" key="4">
    <source>
        <dbReference type="Proteomes" id="UP000662200"/>
    </source>
</evidence>
<dbReference type="FunFam" id="3.30.70.270:FF:000001">
    <property type="entry name" value="Diguanylate cyclase domain protein"/>
    <property type="match status" value="1"/>
</dbReference>
<dbReference type="SUPFAM" id="SSF55073">
    <property type="entry name" value="Nucleotide cyclase"/>
    <property type="match status" value="1"/>
</dbReference>
<proteinExistence type="predicted"/>
<dbReference type="RefSeq" id="WP_189115206.1">
    <property type="nucleotide sequence ID" value="NZ_BMQC01000012.1"/>
</dbReference>
<name>A0A8J3FK78_9ACTN</name>
<organism evidence="3 4">
    <name type="scientific">Pilimelia terevasa</name>
    <dbReference type="NCBI Taxonomy" id="53372"/>
    <lineage>
        <taxon>Bacteria</taxon>
        <taxon>Bacillati</taxon>
        <taxon>Actinomycetota</taxon>
        <taxon>Actinomycetes</taxon>
        <taxon>Micromonosporales</taxon>
        <taxon>Micromonosporaceae</taxon>
        <taxon>Pilimelia</taxon>
    </lineage>
</organism>
<dbReference type="PROSITE" id="PS50887">
    <property type="entry name" value="GGDEF"/>
    <property type="match status" value="1"/>
</dbReference>
<feature type="region of interest" description="Disordered" evidence="1">
    <location>
        <begin position="1"/>
        <end position="20"/>
    </location>
</feature>
<dbReference type="SUPFAM" id="SSF48452">
    <property type="entry name" value="TPR-like"/>
    <property type="match status" value="1"/>
</dbReference>
<reference evidence="3" key="2">
    <citation type="submission" date="2020-09" db="EMBL/GenBank/DDBJ databases">
        <authorList>
            <person name="Sun Q."/>
            <person name="Ohkuma M."/>
        </authorList>
    </citation>
    <scope>NUCLEOTIDE SEQUENCE</scope>
    <source>
        <strain evidence="3">JCM 3091</strain>
    </source>
</reference>
<keyword evidence="4" id="KW-1185">Reference proteome</keyword>
<evidence type="ECO:0000259" key="2">
    <source>
        <dbReference type="PROSITE" id="PS50887"/>
    </source>
</evidence>
<dbReference type="NCBIfam" id="TIGR00254">
    <property type="entry name" value="GGDEF"/>
    <property type="match status" value="1"/>
</dbReference>
<dbReference type="GO" id="GO:1902201">
    <property type="term" value="P:negative regulation of bacterial-type flagellum-dependent cell motility"/>
    <property type="evidence" value="ECO:0007669"/>
    <property type="project" value="TreeGrafter"/>
</dbReference>
<accession>A0A8J3FK78</accession>
<dbReference type="Proteomes" id="UP000662200">
    <property type="component" value="Unassembled WGS sequence"/>
</dbReference>
<dbReference type="Pfam" id="PF00990">
    <property type="entry name" value="GGDEF"/>
    <property type="match status" value="1"/>
</dbReference>
<dbReference type="Gene3D" id="1.25.40.10">
    <property type="entry name" value="Tetratricopeptide repeat domain"/>
    <property type="match status" value="1"/>
</dbReference>
<dbReference type="AlphaFoldDB" id="A0A8J3FK78"/>
<protein>
    <recommendedName>
        <fullName evidence="2">GGDEF domain-containing protein</fullName>
    </recommendedName>
</protein>
<dbReference type="InterPro" id="IPR050469">
    <property type="entry name" value="Diguanylate_Cyclase"/>
</dbReference>
<dbReference type="Gene3D" id="3.30.70.270">
    <property type="match status" value="1"/>
</dbReference>
<sequence length="535" mass="58874">MTGPEPRPPTPPPPCPQPDTAALHRQLETIEDDLGFDLDRWQRDARRIEAAAHATGDEALALRARLIQADVRHRRGDSAAAAPVLWTVNRWATEHRHPHLTARSHRLLALLLRSIGDNAGFLEHAVRCVETLPEDATARQRAYPLMMLGDATRGGADPAPSRARFHQAEQIAAAHHDHQLRVMILNNLASAELDSGALDHAATAAARMRTVAAAAGINLDSHSPYLDTIANVHLAAGNYTKAATAARHAITTYGADGWEQADALADLLLTLARAQRHLGDHDDAQRSLDRCRDLCLRRGLGWAHARQLYEQSELHAARGHWQAAWENLKAHHLADRDLMSGHREAQARTRQVLFETAEARADAERFREQARRDPLTGLRNRRYTDEELPHLVRQHPDNLTAALVDLDHFKQINDTLSHQIGDRVLVTVAAILTTAVAADTDGFAARVGGEEFLLVLRDHSPGRATDTLDNLRQAVAHYYWPPLTGTLPVTVSIGAATCRRHSAAQLLAAADTHLYTAKNRGRNQTCLDGAPVPAR</sequence>
<evidence type="ECO:0000256" key="1">
    <source>
        <dbReference type="SAM" id="MobiDB-lite"/>
    </source>
</evidence>
<dbReference type="PANTHER" id="PTHR45138">
    <property type="entry name" value="REGULATORY COMPONENTS OF SENSORY TRANSDUCTION SYSTEM"/>
    <property type="match status" value="1"/>
</dbReference>
<evidence type="ECO:0000313" key="3">
    <source>
        <dbReference type="EMBL" id="GGK37373.1"/>
    </source>
</evidence>
<dbReference type="InterPro" id="IPR043128">
    <property type="entry name" value="Rev_trsase/Diguanyl_cyclase"/>
</dbReference>
<dbReference type="GO" id="GO:0005886">
    <property type="term" value="C:plasma membrane"/>
    <property type="evidence" value="ECO:0007669"/>
    <property type="project" value="TreeGrafter"/>
</dbReference>
<dbReference type="InterPro" id="IPR029787">
    <property type="entry name" value="Nucleotide_cyclase"/>
</dbReference>
<dbReference type="InterPro" id="IPR000160">
    <property type="entry name" value="GGDEF_dom"/>
</dbReference>
<dbReference type="EMBL" id="BMQC01000012">
    <property type="protein sequence ID" value="GGK37373.1"/>
    <property type="molecule type" value="Genomic_DNA"/>
</dbReference>
<dbReference type="GO" id="GO:0043709">
    <property type="term" value="P:cell adhesion involved in single-species biofilm formation"/>
    <property type="evidence" value="ECO:0007669"/>
    <property type="project" value="TreeGrafter"/>
</dbReference>
<gene>
    <name evidence="3" type="ORF">GCM10010124_32670</name>
</gene>
<feature type="compositionally biased region" description="Pro residues" evidence="1">
    <location>
        <begin position="1"/>
        <end position="17"/>
    </location>
</feature>
<dbReference type="CDD" id="cd01949">
    <property type="entry name" value="GGDEF"/>
    <property type="match status" value="1"/>
</dbReference>
<comment type="caution">
    <text evidence="3">The sequence shown here is derived from an EMBL/GenBank/DDBJ whole genome shotgun (WGS) entry which is preliminary data.</text>
</comment>
<feature type="domain" description="GGDEF" evidence="2">
    <location>
        <begin position="397"/>
        <end position="530"/>
    </location>
</feature>